<dbReference type="CDD" id="cd00082">
    <property type="entry name" value="HisKA"/>
    <property type="match status" value="1"/>
</dbReference>
<evidence type="ECO:0000256" key="6">
    <source>
        <dbReference type="ARBA" id="ARBA00022777"/>
    </source>
</evidence>
<keyword evidence="9" id="KW-0175">Coiled coil</keyword>
<dbReference type="GO" id="GO:0016740">
    <property type="term" value="F:transferase activity"/>
    <property type="evidence" value="ECO:0007669"/>
    <property type="project" value="UniProtKB-KW"/>
</dbReference>
<name>A0ABZ3IKB0_9FIRM</name>
<dbReference type="NCBIfam" id="TIGR00229">
    <property type="entry name" value="sensory_box"/>
    <property type="match status" value="1"/>
</dbReference>
<feature type="domain" description="PAC" evidence="11">
    <location>
        <begin position="103"/>
        <end position="155"/>
    </location>
</feature>
<dbReference type="InterPro" id="IPR036097">
    <property type="entry name" value="HisK_dim/P_sf"/>
</dbReference>
<dbReference type="InterPro" id="IPR000014">
    <property type="entry name" value="PAS"/>
</dbReference>
<keyword evidence="13" id="KW-1185">Reference proteome</keyword>
<dbReference type="Gene3D" id="3.30.565.10">
    <property type="entry name" value="Histidine kinase-like ATPase, C-terminal domain"/>
    <property type="match status" value="1"/>
</dbReference>
<dbReference type="InterPro" id="IPR035965">
    <property type="entry name" value="PAS-like_dom_sf"/>
</dbReference>
<evidence type="ECO:0000313" key="12">
    <source>
        <dbReference type="EMBL" id="XFO66112.1"/>
    </source>
</evidence>
<keyword evidence="7" id="KW-0067">ATP-binding</keyword>
<gene>
    <name evidence="12" type="primary">sasA_14</name>
    <name evidence="12" type="ORF">SPSIL_022620</name>
</gene>
<evidence type="ECO:0000256" key="3">
    <source>
        <dbReference type="ARBA" id="ARBA00022553"/>
    </source>
</evidence>
<dbReference type="InterPro" id="IPR000700">
    <property type="entry name" value="PAS-assoc_C"/>
</dbReference>
<dbReference type="InterPro" id="IPR003594">
    <property type="entry name" value="HATPase_dom"/>
</dbReference>
<proteinExistence type="predicted"/>
<dbReference type="PROSITE" id="PS50113">
    <property type="entry name" value="PAC"/>
    <property type="match status" value="1"/>
</dbReference>
<keyword evidence="5" id="KW-0547">Nucleotide-binding</keyword>
<dbReference type="SMART" id="SM00387">
    <property type="entry name" value="HATPase_c"/>
    <property type="match status" value="1"/>
</dbReference>
<comment type="catalytic activity">
    <reaction evidence="1">
        <text>ATP + protein L-histidine = ADP + protein N-phospho-L-histidine.</text>
        <dbReference type="EC" id="2.7.13.3"/>
    </reaction>
</comment>
<dbReference type="SUPFAM" id="SSF47384">
    <property type="entry name" value="Homodimeric domain of signal transducing histidine kinase"/>
    <property type="match status" value="1"/>
</dbReference>
<dbReference type="SUPFAM" id="SSF55874">
    <property type="entry name" value="ATPase domain of HSP90 chaperone/DNA topoisomerase II/histidine kinase"/>
    <property type="match status" value="1"/>
</dbReference>
<reference evidence="12" key="1">
    <citation type="submission" date="2024-05" db="EMBL/GenBank/DDBJ databases">
        <title>Isolation and characterization of Sporomusa carbonis sp. nov., a carboxydotrophic hydrogenogen in the genus of Sporomusa isolated from a charcoal burning pile.</title>
        <authorList>
            <person name="Boeer T."/>
            <person name="Rosenbaum F."/>
            <person name="Eysell L."/>
            <person name="Mueller V."/>
            <person name="Daniel R."/>
            <person name="Poehlein A."/>
        </authorList>
    </citation>
    <scope>NUCLEOTIDE SEQUENCE [LARGE SCALE GENOMIC DNA]</scope>
    <source>
        <strain evidence="12">DSM 10669</strain>
    </source>
</reference>
<protein>
    <recommendedName>
        <fullName evidence="2">histidine kinase</fullName>
        <ecNumber evidence="2">2.7.13.3</ecNumber>
    </recommendedName>
</protein>
<dbReference type="InterPro" id="IPR036890">
    <property type="entry name" value="HATPase_C_sf"/>
</dbReference>
<dbReference type="Proteomes" id="UP000216752">
    <property type="component" value="Chromosome"/>
</dbReference>
<dbReference type="PROSITE" id="PS50109">
    <property type="entry name" value="HIS_KIN"/>
    <property type="match status" value="1"/>
</dbReference>
<evidence type="ECO:0000259" key="10">
    <source>
        <dbReference type="PROSITE" id="PS50109"/>
    </source>
</evidence>
<dbReference type="InterPro" id="IPR005467">
    <property type="entry name" value="His_kinase_dom"/>
</dbReference>
<dbReference type="Pfam" id="PF08448">
    <property type="entry name" value="PAS_4"/>
    <property type="match status" value="1"/>
</dbReference>
<keyword evidence="8" id="KW-0902">Two-component regulatory system</keyword>
<dbReference type="PRINTS" id="PR00344">
    <property type="entry name" value="BCTRLSENSOR"/>
</dbReference>
<organism evidence="12 13">
    <name type="scientific">Sporomusa silvacetica DSM 10669</name>
    <dbReference type="NCBI Taxonomy" id="1123289"/>
    <lineage>
        <taxon>Bacteria</taxon>
        <taxon>Bacillati</taxon>
        <taxon>Bacillota</taxon>
        <taxon>Negativicutes</taxon>
        <taxon>Selenomonadales</taxon>
        <taxon>Sporomusaceae</taxon>
        <taxon>Sporomusa</taxon>
    </lineage>
</organism>
<evidence type="ECO:0000256" key="5">
    <source>
        <dbReference type="ARBA" id="ARBA00022741"/>
    </source>
</evidence>
<dbReference type="PANTHER" id="PTHR43065">
    <property type="entry name" value="SENSOR HISTIDINE KINASE"/>
    <property type="match status" value="1"/>
</dbReference>
<sequence>MSNLEMLNSPEFKTFVNQTFSGDESSFRFFDMMPIGLSITTDISCKEIRHNPKAASFLRIDDWSILSHSASNITYLKIFRNGQELLPEKMPIQRATWLGEEIESEELEFVWNDGVRKFGLWSARPVRDDNGVIVGALAVCEDITERRLLEEEKLKETENRFQKYLENMLECFAVLRVKRDEKGQIVEFRSEYINESGRRDRNITKEEHIGRSMHELYPNSIESGLFKMCCRVVETGEPIELDSFYISNVKKPNTIELYEGRIIKLDTERITFFGRNITEKKKLENEIGRLDRLNIVGEMAASIGHEIRNPLTTVRGYLQMFGMKDKYAEHKEQFSTMIEELDRANLIITEFLSLAKNKAVNFQHANLNEIIHTLLPLLQADALHRGNEIKIELGNIPELDLDKKEIRQLLMNLVRNAEEAMLSKGTIVIKTGLDEGQVSLSVQDSGRGIPKDILDKLGTPFFTTKDTGTGLGLPVCYRIAERHNAKIKVKTGVNGTTFFVKFNNPAHEE</sequence>
<dbReference type="Gene3D" id="3.30.450.20">
    <property type="entry name" value="PAS domain"/>
    <property type="match status" value="2"/>
</dbReference>
<dbReference type="Pfam" id="PF02518">
    <property type="entry name" value="HATPase_c"/>
    <property type="match status" value="1"/>
</dbReference>
<keyword evidence="3" id="KW-0597">Phosphoprotein</keyword>
<evidence type="ECO:0000256" key="9">
    <source>
        <dbReference type="SAM" id="Coils"/>
    </source>
</evidence>
<evidence type="ECO:0000256" key="7">
    <source>
        <dbReference type="ARBA" id="ARBA00022840"/>
    </source>
</evidence>
<keyword evidence="6" id="KW-0418">Kinase</keyword>
<evidence type="ECO:0000259" key="11">
    <source>
        <dbReference type="PROSITE" id="PS50113"/>
    </source>
</evidence>
<dbReference type="InterPro" id="IPR003661">
    <property type="entry name" value="HisK_dim/P_dom"/>
</dbReference>
<dbReference type="InterPro" id="IPR001610">
    <property type="entry name" value="PAC"/>
</dbReference>
<dbReference type="SUPFAM" id="SSF55785">
    <property type="entry name" value="PYP-like sensor domain (PAS domain)"/>
    <property type="match status" value="2"/>
</dbReference>
<dbReference type="RefSeq" id="WP_094607646.1">
    <property type="nucleotide sequence ID" value="NZ_CP155573.1"/>
</dbReference>
<evidence type="ECO:0000256" key="8">
    <source>
        <dbReference type="ARBA" id="ARBA00023012"/>
    </source>
</evidence>
<dbReference type="Gene3D" id="1.10.287.130">
    <property type="match status" value="1"/>
</dbReference>
<dbReference type="Pfam" id="PF00512">
    <property type="entry name" value="HisKA"/>
    <property type="match status" value="1"/>
</dbReference>
<dbReference type="SMART" id="SM00086">
    <property type="entry name" value="PAC"/>
    <property type="match status" value="1"/>
</dbReference>
<feature type="coiled-coil region" evidence="9">
    <location>
        <begin position="140"/>
        <end position="167"/>
    </location>
</feature>
<accession>A0ABZ3IKB0</accession>
<dbReference type="SMART" id="SM00388">
    <property type="entry name" value="HisKA"/>
    <property type="match status" value="1"/>
</dbReference>
<evidence type="ECO:0000256" key="2">
    <source>
        <dbReference type="ARBA" id="ARBA00012438"/>
    </source>
</evidence>
<evidence type="ECO:0000256" key="1">
    <source>
        <dbReference type="ARBA" id="ARBA00000085"/>
    </source>
</evidence>
<feature type="domain" description="Histidine kinase" evidence="10">
    <location>
        <begin position="302"/>
        <end position="506"/>
    </location>
</feature>
<dbReference type="PANTHER" id="PTHR43065:SF46">
    <property type="entry name" value="C4-DICARBOXYLATE TRANSPORT SENSOR PROTEIN DCTB"/>
    <property type="match status" value="1"/>
</dbReference>
<evidence type="ECO:0000256" key="4">
    <source>
        <dbReference type="ARBA" id="ARBA00022679"/>
    </source>
</evidence>
<dbReference type="InterPro" id="IPR013656">
    <property type="entry name" value="PAS_4"/>
</dbReference>
<keyword evidence="4 12" id="KW-0808">Transferase</keyword>
<evidence type="ECO:0000313" key="13">
    <source>
        <dbReference type="Proteomes" id="UP000216752"/>
    </source>
</evidence>
<dbReference type="InterPro" id="IPR004358">
    <property type="entry name" value="Sig_transdc_His_kin-like_C"/>
</dbReference>
<dbReference type="EC" id="2.7.13.3" evidence="2"/>
<dbReference type="EMBL" id="CP155573">
    <property type="protein sequence ID" value="XFO66112.1"/>
    <property type="molecule type" value="Genomic_DNA"/>
</dbReference>